<sequence length="172" mass="19307">MSKEATPITVQVVTFNTTLPYKEVVARLEAELNKAESPDTFTRFLNAKSNKEWLSVLDKRAQGRDFQYFSELPYSKLMKYGDPEGQEKTGMIAYVFGNPVFAKEIIKHNPLAAYSIPPRFLVIEKPGGTTVTYHQPSSVMSEPQKKSESALMEAVTGLDEKLEKLAERITAV</sequence>
<dbReference type="Proteomes" id="UP000284706">
    <property type="component" value="Unassembled WGS sequence"/>
</dbReference>
<name>A0A409XYV4_9AGAR</name>
<dbReference type="InParanoid" id="A0A409XYV4"/>
<evidence type="ECO:0000313" key="3">
    <source>
        <dbReference type="Proteomes" id="UP000284706"/>
    </source>
</evidence>
<gene>
    <name evidence="2" type="ORF">CVT26_016126</name>
</gene>
<protein>
    <recommendedName>
        <fullName evidence="1">DUF302 domain-containing protein</fullName>
    </recommendedName>
</protein>
<dbReference type="InterPro" id="IPR005180">
    <property type="entry name" value="DUF302"/>
</dbReference>
<organism evidence="2 3">
    <name type="scientific">Gymnopilus dilepis</name>
    <dbReference type="NCBI Taxonomy" id="231916"/>
    <lineage>
        <taxon>Eukaryota</taxon>
        <taxon>Fungi</taxon>
        <taxon>Dikarya</taxon>
        <taxon>Basidiomycota</taxon>
        <taxon>Agaricomycotina</taxon>
        <taxon>Agaricomycetes</taxon>
        <taxon>Agaricomycetidae</taxon>
        <taxon>Agaricales</taxon>
        <taxon>Agaricineae</taxon>
        <taxon>Hymenogastraceae</taxon>
        <taxon>Gymnopilus</taxon>
    </lineage>
</organism>
<keyword evidence="3" id="KW-1185">Reference proteome</keyword>
<evidence type="ECO:0000313" key="2">
    <source>
        <dbReference type="EMBL" id="PPQ95960.1"/>
    </source>
</evidence>
<feature type="domain" description="DUF302" evidence="1">
    <location>
        <begin position="90"/>
        <end position="136"/>
    </location>
</feature>
<dbReference type="AlphaFoldDB" id="A0A409XYV4"/>
<proteinExistence type="predicted"/>
<dbReference type="Gene3D" id="3.30.310.70">
    <property type="entry name" value="TT1751-like domain"/>
    <property type="match status" value="1"/>
</dbReference>
<dbReference type="CDD" id="cd14797">
    <property type="entry name" value="DUF302"/>
    <property type="match status" value="1"/>
</dbReference>
<dbReference type="EMBL" id="NHYE01001403">
    <property type="protein sequence ID" value="PPQ95960.1"/>
    <property type="molecule type" value="Genomic_DNA"/>
</dbReference>
<accession>A0A409XYV4</accession>
<comment type="caution">
    <text evidence="2">The sequence shown here is derived from an EMBL/GenBank/DDBJ whole genome shotgun (WGS) entry which is preliminary data.</text>
</comment>
<evidence type="ECO:0000259" key="1">
    <source>
        <dbReference type="Pfam" id="PF03625"/>
    </source>
</evidence>
<reference evidence="2 3" key="1">
    <citation type="journal article" date="2018" name="Evol. Lett.">
        <title>Horizontal gene cluster transfer increased hallucinogenic mushroom diversity.</title>
        <authorList>
            <person name="Reynolds H.T."/>
            <person name="Vijayakumar V."/>
            <person name="Gluck-Thaler E."/>
            <person name="Korotkin H.B."/>
            <person name="Matheny P.B."/>
            <person name="Slot J.C."/>
        </authorList>
    </citation>
    <scope>NUCLEOTIDE SEQUENCE [LARGE SCALE GENOMIC DNA]</scope>
    <source>
        <strain evidence="2 3">SRW20</strain>
    </source>
</reference>
<dbReference type="SUPFAM" id="SSF103247">
    <property type="entry name" value="TT1751-like"/>
    <property type="match status" value="1"/>
</dbReference>
<dbReference type="Pfam" id="PF03625">
    <property type="entry name" value="DUF302"/>
    <property type="match status" value="1"/>
</dbReference>
<dbReference type="InterPro" id="IPR035923">
    <property type="entry name" value="TT1751-like_sf"/>
</dbReference>
<dbReference type="OrthoDB" id="5190258at2759"/>